<dbReference type="PANTHER" id="PTHR31533:SF2">
    <property type="entry name" value="GPI-ANCHORED PROTEIN LLG1"/>
    <property type="match status" value="1"/>
</dbReference>
<sequence>MAFSLDQRFWLSSLLLLLLVAIFVSSLSDTVFNSQPHAARSILEAKKSCPVNLEFLNYTVITSKCKGPQYPPKECCAAFKEIACPYVNLLNDATNDCALIMFSYINLYGNYPPGLFSSECREGKQGLVCSALPPSASPHDGTGKINHQKGV</sequence>
<evidence type="ECO:0000313" key="3">
    <source>
        <dbReference type="EMBL" id="KYP58885.1"/>
    </source>
</evidence>
<organism evidence="3 4">
    <name type="scientific">Cajanus cajan</name>
    <name type="common">Pigeon pea</name>
    <name type="synonym">Cajanus indicus</name>
    <dbReference type="NCBI Taxonomy" id="3821"/>
    <lineage>
        <taxon>Eukaryota</taxon>
        <taxon>Viridiplantae</taxon>
        <taxon>Streptophyta</taxon>
        <taxon>Embryophyta</taxon>
        <taxon>Tracheophyta</taxon>
        <taxon>Spermatophyta</taxon>
        <taxon>Magnoliopsida</taxon>
        <taxon>eudicotyledons</taxon>
        <taxon>Gunneridae</taxon>
        <taxon>Pentapetalae</taxon>
        <taxon>rosids</taxon>
        <taxon>fabids</taxon>
        <taxon>Fabales</taxon>
        <taxon>Fabaceae</taxon>
        <taxon>Papilionoideae</taxon>
        <taxon>50 kb inversion clade</taxon>
        <taxon>NPAAA clade</taxon>
        <taxon>indigoferoid/millettioid clade</taxon>
        <taxon>Phaseoleae</taxon>
        <taxon>Cajanus</taxon>
    </lineage>
</organism>
<dbReference type="InterPro" id="IPR039307">
    <property type="entry name" value="LORELEI-like"/>
</dbReference>
<dbReference type="Gramene" id="C.cajan_13884.t">
    <property type="protein sequence ID" value="C.cajan_13884.t"/>
    <property type="gene ID" value="C.cajan_13884"/>
</dbReference>
<dbReference type="OMA" id="YSANICC"/>
<gene>
    <name evidence="3" type="ORF">KK1_014307</name>
</gene>
<dbReference type="STRING" id="3821.A0A151SVQ9"/>
<proteinExistence type="predicted"/>
<keyword evidence="4" id="KW-1185">Reference proteome</keyword>
<accession>A0A151SVQ9</accession>
<feature type="domain" description="GPI-anchored protein LLG1-like" evidence="2">
    <location>
        <begin position="51"/>
        <end position="127"/>
    </location>
</feature>
<feature type="signal peptide" evidence="1">
    <location>
        <begin position="1"/>
        <end position="26"/>
    </location>
</feature>
<evidence type="ECO:0000259" key="2">
    <source>
        <dbReference type="Pfam" id="PF26578"/>
    </source>
</evidence>
<dbReference type="InterPro" id="IPR058888">
    <property type="entry name" value="LLG1-like"/>
</dbReference>
<dbReference type="EMBL" id="CM003612">
    <property type="protein sequence ID" value="KYP58885.1"/>
    <property type="molecule type" value="Genomic_DNA"/>
</dbReference>
<name>A0A151SVQ9_CAJCA</name>
<dbReference type="AlphaFoldDB" id="A0A151SVQ9"/>
<keyword evidence="1" id="KW-0732">Signal</keyword>
<dbReference type="Pfam" id="PF26578">
    <property type="entry name" value="LLG1"/>
    <property type="match status" value="1"/>
</dbReference>
<dbReference type="PANTHER" id="PTHR31533">
    <property type="entry name" value="GPI-ANCHORED PROTEIN LLG1-RELATED-RELATED"/>
    <property type="match status" value="1"/>
</dbReference>
<reference evidence="3 4" key="1">
    <citation type="journal article" date="2012" name="Nat. Biotechnol.">
        <title>Draft genome sequence of pigeonpea (Cajanus cajan), an orphan legume crop of resource-poor farmers.</title>
        <authorList>
            <person name="Varshney R.K."/>
            <person name="Chen W."/>
            <person name="Li Y."/>
            <person name="Bharti A.K."/>
            <person name="Saxena R.K."/>
            <person name="Schlueter J.A."/>
            <person name="Donoghue M.T."/>
            <person name="Azam S."/>
            <person name="Fan G."/>
            <person name="Whaley A.M."/>
            <person name="Farmer A.D."/>
            <person name="Sheridan J."/>
            <person name="Iwata A."/>
            <person name="Tuteja R."/>
            <person name="Penmetsa R.V."/>
            <person name="Wu W."/>
            <person name="Upadhyaya H.D."/>
            <person name="Yang S.P."/>
            <person name="Shah T."/>
            <person name="Saxena K.B."/>
            <person name="Michael T."/>
            <person name="McCombie W.R."/>
            <person name="Yang B."/>
            <person name="Zhang G."/>
            <person name="Yang H."/>
            <person name="Wang J."/>
            <person name="Spillane C."/>
            <person name="Cook D.R."/>
            <person name="May G.D."/>
            <person name="Xu X."/>
            <person name="Jackson S.A."/>
        </authorList>
    </citation>
    <scope>NUCLEOTIDE SEQUENCE [LARGE SCALE GENOMIC DNA]</scope>
    <source>
        <strain evidence="4">cv. Asha</strain>
    </source>
</reference>
<feature type="chain" id="PRO_5007588770" evidence="1">
    <location>
        <begin position="27"/>
        <end position="151"/>
    </location>
</feature>
<dbReference type="Proteomes" id="UP000075243">
    <property type="component" value="Chromosome 10"/>
</dbReference>
<evidence type="ECO:0000256" key="1">
    <source>
        <dbReference type="SAM" id="SignalP"/>
    </source>
</evidence>
<evidence type="ECO:0000313" key="4">
    <source>
        <dbReference type="Proteomes" id="UP000075243"/>
    </source>
</evidence>
<protein>
    <submittedName>
        <fullName evidence="3">GPI-anchored protein LORELEI</fullName>
    </submittedName>
</protein>
<dbReference type="OrthoDB" id="585255at2759"/>